<dbReference type="PROSITE" id="PS50109">
    <property type="entry name" value="HIS_KIN"/>
    <property type="match status" value="1"/>
</dbReference>
<dbReference type="GO" id="GO:0000155">
    <property type="term" value="F:phosphorelay sensor kinase activity"/>
    <property type="evidence" value="ECO:0007669"/>
    <property type="project" value="InterPro"/>
</dbReference>
<dbReference type="SUPFAM" id="SSF55874">
    <property type="entry name" value="ATPase domain of HSP90 chaperone/DNA topoisomerase II/histidine kinase"/>
    <property type="match status" value="1"/>
</dbReference>
<dbReference type="EMBL" id="CAOF01000031">
    <property type="protein sequence ID" value="CCO44781.1"/>
    <property type="molecule type" value="Genomic_DNA"/>
</dbReference>
<dbReference type="InterPro" id="IPR005467">
    <property type="entry name" value="His_kinase_dom"/>
</dbReference>
<dbReference type="PANTHER" id="PTHR43047">
    <property type="entry name" value="TWO-COMPONENT HISTIDINE PROTEIN KINASE"/>
    <property type="match status" value="1"/>
</dbReference>
<keyword evidence="6" id="KW-0378">Hydrolase</keyword>
<name>A0AAV2VJR1_9VIBR</name>
<dbReference type="InterPro" id="IPR003594">
    <property type="entry name" value="HATPase_dom"/>
</dbReference>
<evidence type="ECO:0000256" key="7">
    <source>
        <dbReference type="PROSITE-ProRule" id="PRU00169"/>
    </source>
</evidence>
<dbReference type="EC" id="2.7.13.3" evidence="2"/>
<proteinExistence type="predicted"/>
<evidence type="ECO:0000256" key="6">
    <source>
        <dbReference type="ARBA" id="ARBA00022801"/>
    </source>
</evidence>
<evidence type="ECO:0000256" key="3">
    <source>
        <dbReference type="ARBA" id="ARBA00022553"/>
    </source>
</evidence>
<dbReference type="Gene3D" id="3.30.565.10">
    <property type="entry name" value="Histidine kinase-like ATPase, C-terminal domain"/>
    <property type="match status" value="1"/>
</dbReference>
<evidence type="ECO:0000256" key="2">
    <source>
        <dbReference type="ARBA" id="ARBA00012438"/>
    </source>
</evidence>
<dbReference type="Pfam" id="PF02518">
    <property type="entry name" value="HATPase_c"/>
    <property type="match status" value="1"/>
</dbReference>
<keyword evidence="4" id="KW-0808">Transferase</keyword>
<dbReference type="GO" id="GO:0009927">
    <property type="term" value="F:histidine phosphotransfer kinase activity"/>
    <property type="evidence" value="ECO:0007669"/>
    <property type="project" value="TreeGrafter"/>
</dbReference>
<keyword evidence="8" id="KW-0175">Coiled coil</keyword>
<dbReference type="FunFam" id="3.30.565.10:FF:000049">
    <property type="entry name" value="Two-component sensor histidine kinase"/>
    <property type="match status" value="1"/>
</dbReference>
<dbReference type="GO" id="GO:0016787">
    <property type="term" value="F:hydrolase activity"/>
    <property type="evidence" value="ECO:0007669"/>
    <property type="project" value="UniProtKB-KW"/>
</dbReference>
<evidence type="ECO:0000259" key="9">
    <source>
        <dbReference type="PROSITE" id="PS50109"/>
    </source>
</evidence>
<feature type="domain" description="Histidine kinase" evidence="9">
    <location>
        <begin position="269"/>
        <end position="482"/>
    </location>
</feature>
<dbReference type="Gene3D" id="1.10.287.130">
    <property type="match status" value="1"/>
</dbReference>
<gene>
    <name evidence="11" type="ORF">VIBNISOn1_1260014</name>
</gene>
<dbReference type="Proteomes" id="UP000018211">
    <property type="component" value="Unassembled WGS sequence"/>
</dbReference>
<dbReference type="SMART" id="SM00387">
    <property type="entry name" value="HATPase_c"/>
    <property type="match status" value="1"/>
</dbReference>
<evidence type="ECO:0000256" key="1">
    <source>
        <dbReference type="ARBA" id="ARBA00000085"/>
    </source>
</evidence>
<dbReference type="InterPro" id="IPR003661">
    <property type="entry name" value="HisK_dim/P_dom"/>
</dbReference>
<keyword evidence="3 7" id="KW-0597">Phosphoprotein</keyword>
<dbReference type="Gene3D" id="3.30.450.20">
    <property type="entry name" value="PAS domain"/>
    <property type="match status" value="1"/>
</dbReference>
<evidence type="ECO:0000313" key="11">
    <source>
        <dbReference type="EMBL" id="CCO44781.1"/>
    </source>
</evidence>
<dbReference type="InterPro" id="IPR036890">
    <property type="entry name" value="HATPase_C_sf"/>
</dbReference>
<dbReference type="RefSeq" id="WP_022610506.1">
    <property type="nucleotide sequence ID" value="NZ_LK391965.1"/>
</dbReference>
<dbReference type="Pfam" id="PF00072">
    <property type="entry name" value="Response_reg"/>
    <property type="match status" value="1"/>
</dbReference>
<evidence type="ECO:0000256" key="4">
    <source>
        <dbReference type="ARBA" id="ARBA00022679"/>
    </source>
</evidence>
<dbReference type="InterPro" id="IPR004358">
    <property type="entry name" value="Sig_transdc_His_kin-like_C"/>
</dbReference>
<dbReference type="Pfam" id="PF00512">
    <property type="entry name" value="HisKA"/>
    <property type="match status" value="1"/>
</dbReference>
<dbReference type="CDD" id="cd00082">
    <property type="entry name" value="HisKA"/>
    <property type="match status" value="1"/>
</dbReference>
<keyword evidence="5 11" id="KW-0418">Kinase</keyword>
<dbReference type="GO" id="GO:0005886">
    <property type="term" value="C:plasma membrane"/>
    <property type="evidence" value="ECO:0007669"/>
    <property type="project" value="TreeGrafter"/>
</dbReference>
<feature type="modified residue" description="4-aspartylphosphate" evidence="7">
    <location>
        <position position="557"/>
    </location>
</feature>
<evidence type="ECO:0000259" key="10">
    <source>
        <dbReference type="PROSITE" id="PS50110"/>
    </source>
</evidence>
<dbReference type="AlphaFoldDB" id="A0AAV2VJR1"/>
<dbReference type="Gene3D" id="3.40.50.2300">
    <property type="match status" value="1"/>
</dbReference>
<dbReference type="InterPro" id="IPR011006">
    <property type="entry name" value="CheY-like_superfamily"/>
</dbReference>
<comment type="catalytic activity">
    <reaction evidence="1">
        <text>ATP + protein L-histidine = ADP + protein N-phospho-L-histidine.</text>
        <dbReference type="EC" id="2.7.13.3"/>
    </reaction>
</comment>
<feature type="coiled-coil region" evidence="8">
    <location>
        <begin position="214"/>
        <end position="255"/>
    </location>
</feature>
<dbReference type="PRINTS" id="PR00344">
    <property type="entry name" value="BCTRLSENSOR"/>
</dbReference>
<dbReference type="SUPFAM" id="SSF52172">
    <property type="entry name" value="CheY-like"/>
    <property type="match status" value="1"/>
</dbReference>
<dbReference type="PROSITE" id="PS50110">
    <property type="entry name" value="RESPONSE_REGULATORY"/>
    <property type="match status" value="1"/>
</dbReference>
<feature type="coiled-coil region" evidence="8">
    <location>
        <begin position="1"/>
        <end position="97"/>
    </location>
</feature>
<dbReference type="InterPro" id="IPR036097">
    <property type="entry name" value="HisK_dim/P_sf"/>
</dbReference>
<dbReference type="InterPro" id="IPR001789">
    <property type="entry name" value="Sig_transdc_resp-reg_receiver"/>
</dbReference>
<dbReference type="PANTHER" id="PTHR43047:SF9">
    <property type="entry name" value="HISTIDINE KINASE"/>
    <property type="match status" value="1"/>
</dbReference>
<feature type="domain" description="Response regulatory" evidence="10">
    <location>
        <begin position="506"/>
        <end position="623"/>
    </location>
</feature>
<protein>
    <recommendedName>
        <fullName evidence="2">histidine kinase</fullName>
        <ecNumber evidence="2">2.7.13.3</ecNumber>
    </recommendedName>
</protein>
<dbReference type="NCBIfam" id="NF041832">
    <property type="entry name" value="near_NosP_CTERM"/>
    <property type="match status" value="1"/>
</dbReference>
<organism evidence="11 12">
    <name type="scientific">Vibrio nigripulchritudo SOn1</name>
    <dbReference type="NCBI Taxonomy" id="1238450"/>
    <lineage>
        <taxon>Bacteria</taxon>
        <taxon>Pseudomonadati</taxon>
        <taxon>Pseudomonadota</taxon>
        <taxon>Gammaproteobacteria</taxon>
        <taxon>Vibrionales</taxon>
        <taxon>Vibrionaceae</taxon>
        <taxon>Vibrio</taxon>
    </lineage>
</organism>
<dbReference type="CDD" id="cd00075">
    <property type="entry name" value="HATPase"/>
    <property type="match status" value="1"/>
</dbReference>
<sequence length="639" mass="72029">MDSEQELKRQLEAALEENARQKKIIDSLVRRVEQDSSHRVDPYAAFQHSVMLADQVREKTEELNTTLHELETINRELSNANQKVERAQQRFVDAIESISDGFALYDKDRYLVHSNSRFQRFWLDNDIPLDMPRITLSEVKQLAHSKGLIIKELPYSDLHGGRVFQQKDNRWVQVSERKTSDGGLVMLYTDITLLKEAESARYEATISEKLRQSYQTLEKRVQLRTAQLEDLNTQLSKEVKERRAVQSRLLEAKQEAELANLSKTKFLAAISHDLLQPLNAAQLFLGSLRAQRIGSSASRLVDSLEHSLSDVESLITMLVDISKLDAGTIRADKQPFSLDQLLGNIANEFHQVALQTNVEVRYVPSDIVVYSDSVLLSRIIRNLMSNALRYTESGKVLLGSRRTPNGVRIDVLDTGDGIPKDKQKEIFQEFKRLSPRKAENRTQLGLGLAIVDKISNVLGHQISLESELHKGSRFSIMVPYGIVKTKSAPLVAPKELNDSAILQGSRIWVVDNDNNICEAMSELLTGWGCDVVTVGSLSALQLECDIASESVEMLIVDYHLDNGETGLEVARHVHQNRSRPIPTIVLSANRSEELKHEVRDCGYLLLNKPVSPVRLKATIVSQLQSEQNQPSTKVSPSLY</sequence>
<comment type="caution">
    <text evidence="11">The sequence shown here is derived from an EMBL/GenBank/DDBJ whole genome shotgun (WGS) entry which is preliminary data.</text>
</comment>
<dbReference type="SMART" id="SM00448">
    <property type="entry name" value="REC"/>
    <property type="match status" value="1"/>
</dbReference>
<evidence type="ECO:0000256" key="5">
    <source>
        <dbReference type="ARBA" id="ARBA00022777"/>
    </source>
</evidence>
<evidence type="ECO:0000313" key="12">
    <source>
        <dbReference type="Proteomes" id="UP000018211"/>
    </source>
</evidence>
<reference evidence="11 12" key="1">
    <citation type="journal article" date="2013" name="ISME J.">
        <title>Comparative genomics of pathogenic lineages of Vibrio nigripulchritudo identifies virulence-associated traits.</title>
        <authorList>
            <person name="Goudenege D."/>
            <person name="Labreuche Y."/>
            <person name="Krin E."/>
            <person name="Ansquer D."/>
            <person name="Mangenot S."/>
            <person name="Calteau A."/>
            <person name="Medigue C."/>
            <person name="Mazel D."/>
            <person name="Polz M.F."/>
            <person name="Le Roux F."/>
        </authorList>
    </citation>
    <scope>NUCLEOTIDE SEQUENCE [LARGE SCALE GENOMIC DNA]</scope>
    <source>
        <strain evidence="11 12">SOn1</strain>
    </source>
</reference>
<dbReference type="SMART" id="SM00388">
    <property type="entry name" value="HisKA"/>
    <property type="match status" value="1"/>
</dbReference>
<accession>A0AAV2VJR1</accession>
<dbReference type="SUPFAM" id="SSF47384">
    <property type="entry name" value="Homodimeric domain of signal transducing histidine kinase"/>
    <property type="match status" value="1"/>
</dbReference>
<evidence type="ECO:0000256" key="8">
    <source>
        <dbReference type="SAM" id="Coils"/>
    </source>
</evidence>